<gene>
    <name evidence="1" type="ORF">M8818_006407</name>
</gene>
<accession>A0ACC3S652</accession>
<dbReference type="Proteomes" id="UP001320706">
    <property type="component" value="Unassembled WGS sequence"/>
</dbReference>
<protein>
    <submittedName>
        <fullName evidence="1">Uncharacterized protein</fullName>
    </submittedName>
</protein>
<keyword evidence="2" id="KW-1185">Reference proteome</keyword>
<evidence type="ECO:0000313" key="1">
    <source>
        <dbReference type="EMBL" id="KAK8198540.1"/>
    </source>
</evidence>
<evidence type="ECO:0000313" key="2">
    <source>
        <dbReference type="Proteomes" id="UP001320706"/>
    </source>
</evidence>
<dbReference type="EMBL" id="JAMKPW020000040">
    <property type="protein sequence ID" value="KAK8198540.1"/>
    <property type="molecule type" value="Genomic_DNA"/>
</dbReference>
<reference evidence="1" key="1">
    <citation type="submission" date="2024-02" db="EMBL/GenBank/DDBJ databases">
        <title>Metagenome Assembled Genome of Zalaria obscura JY119.</title>
        <authorList>
            <person name="Vighnesh L."/>
            <person name="Jagadeeshwari U."/>
            <person name="Venkata Ramana C."/>
            <person name="Sasikala C."/>
        </authorList>
    </citation>
    <scope>NUCLEOTIDE SEQUENCE</scope>
    <source>
        <strain evidence="1">JY119</strain>
    </source>
</reference>
<proteinExistence type="predicted"/>
<comment type="caution">
    <text evidence="1">The sequence shown here is derived from an EMBL/GenBank/DDBJ whole genome shotgun (WGS) entry which is preliminary data.</text>
</comment>
<name>A0ACC3S652_9PEZI</name>
<organism evidence="1 2">
    <name type="scientific">Zalaria obscura</name>
    <dbReference type="NCBI Taxonomy" id="2024903"/>
    <lineage>
        <taxon>Eukaryota</taxon>
        <taxon>Fungi</taxon>
        <taxon>Dikarya</taxon>
        <taxon>Ascomycota</taxon>
        <taxon>Pezizomycotina</taxon>
        <taxon>Dothideomycetes</taxon>
        <taxon>Dothideomycetidae</taxon>
        <taxon>Dothideales</taxon>
        <taxon>Zalariaceae</taxon>
        <taxon>Zalaria</taxon>
    </lineage>
</organism>
<sequence length="308" mass="33640">MPLIVPFSGLEPFPAFDSRMLAPPSPVPSLCDSICSTDLEAYLDRLGPLSGFPTPPPQLLKLDLTAPIKSAVMVSVRELEEDDDFDDHCTHAEALAYAAVCPNCTAKAPIEEIAQYLDNAGLPLETVALAYNIVAYSGLVGKPSQGQFDRHDSCIEVEEQPTICCQPDLLVLSSLYLAMSFLDDRSCPLANWSYGIAEGTFSAGQIGAMNNRVLESLEWRLHRFTTPEMLSSAMEMLHWQTTPSEPILTIVPPTPVEEKPLRLDLGQAKLMHGLITPVATPTKEEYSAELKSAALVDIEGKSAAWWTH</sequence>